<dbReference type="CDD" id="cd14852">
    <property type="entry name" value="LD-carboxypeptidase"/>
    <property type="match status" value="1"/>
</dbReference>
<dbReference type="Pfam" id="PF02557">
    <property type="entry name" value="VanY"/>
    <property type="match status" value="1"/>
</dbReference>
<dbReference type="GO" id="GO:0006508">
    <property type="term" value="P:proteolysis"/>
    <property type="evidence" value="ECO:0007669"/>
    <property type="project" value="InterPro"/>
</dbReference>
<gene>
    <name evidence="2" type="ORF">IAB77_02145</name>
</gene>
<dbReference type="InterPro" id="IPR003709">
    <property type="entry name" value="VanY-like_core_dom"/>
</dbReference>
<dbReference type="Gene3D" id="3.30.1380.10">
    <property type="match status" value="1"/>
</dbReference>
<dbReference type="InterPro" id="IPR052179">
    <property type="entry name" value="DD-CPase-like"/>
</dbReference>
<dbReference type="InterPro" id="IPR058193">
    <property type="entry name" value="VanY/YodJ_core_dom"/>
</dbReference>
<dbReference type="AlphaFoldDB" id="A0A9D0ZD27"/>
<evidence type="ECO:0000313" key="3">
    <source>
        <dbReference type="Proteomes" id="UP000824262"/>
    </source>
</evidence>
<evidence type="ECO:0000313" key="2">
    <source>
        <dbReference type="EMBL" id="HIQ78041.1"/>
    </source>
</evidence>
<dbReference type="InterPro" id="IPR009045">
    <property type="entry name" value="Zn_M74/Hedgehog-like"/>
</dbReference>
<accession>A0A9D0ZD27</accession>
<dbReference type="PANTHER" id="PTHR34385">
    <property type="entry name" value="D-ALANYL-D-ALANINE CARBOXYPEPTIDASE"/>
    <property type="match status" value="1"/>
</dbReference>
<organism evidence="2 3">
    <name type="scientific">Candidatus Scatomorpha intestinavium</name>
    <dbReference type="NCBI Taxonomy" id="2840922"/>
    <lineage>
        <taxon>Bacteria</taxon>
        <taxon>Bacillati</taxon>
        <taxon>Bacillota</taxon>
        <taxon>Clostridia</taxon>
        <taxon>Eubacteriales</taxon>
        <taxon>Candidatus Scatomorpha</taxon>
    </lineage>
</organism>
<dbReference type="EMBL" id="DVGA01000027">
    <property type="protein sequence ID" value="HIQ78041.1"/>
    <property type="molecule type" value="Genomic_DNA"/>
</dbReference>
<comment type="caution">
    <text evidence="2">The sequence shown here is derived from an EMBL/GenBank/DDBJ whole genome shotgun (WGS) entry which is preliminary data.</text>
</comment>
<name>A0A9D0ZD27_9FIRM</name>
<sequence>MRTRNILTSFAFIMLTLFLILIIASRTSEAGGVNLFGEVSTEPDNLFGDISIPGVTTTPEPTVRPTVYKPDVDITSWEFILANSDHNIGTYSPPQTGSIEGTAQYFDVRAMDALLAFIQGARDAGFTPYIMTAYINYSSQEYIFNGRASQIAWGGTYTYEEAVEIAKTVVAYPGTSDHQTGLAVDITDRYYSSLSSANIDEDLLDWLAEHCAEYGFILRYPALKESVTGRNEPYHFRYVGTTAAEYIMERGLCLEEFIELYE</sequence>
<evidence type="ECO:0000259" key="1">
    <source>
        <dbReference type="Pfam" id="PF02557"/>
    </source>
</evidence>
<feature type="domain" description="D-alanyl-D-alanine carboxypeptidase-like core" evidence="1">
    <location>
        <begin position="105"/>
        <end position="240"/>
    </location>
</feature>
<dbReference type="Proteomes" id="UP000824262">
    <property type="component" value="Unassembled WGS sequence"/>
</dbReference>
<proteinExistence type="predicted"/>
<dbReference type="SUPFAM" id="SSF55166">
    <property type="entry name" value="Hedgehog/DD-peptidase"/>
    <property type="match status" value="1"/>
</dbReference>
<protein>
    <submittedName>
        <fullName evidence="2">M15 family metallopeptidase</fullName>
    </submittedName>
</protein>
<dbReference type="GO" id="GO:0008233">
    <property type="term" value="F:peptidase activity"/>
    <property type="evidence" value="ECO:0007669"/>
    <property type="project" value="InterPro"/>
</dbReference>
<reference evidence="2" key="2">
    <citation type="journal article" date="2021" name="PeerJ">
        <title>Extensive microbial diversity within the chicken gut microbiome revealed by metagenomics and culture.</title>
        <authorList>
            <person name="Gilroy R."/>
            <person name="Ravi A."/>
            <person name="Getino M."/>
            <person name="Pursley I."/>
            <person name="Horton D.L."/>
            <person name="Alikhan N.F."/>
            <person name="Baker D."/>
            <person name="Gharbi K."/>
            <person name="Hall N."/>
            <person name="Watson M."/>
            <person name="Adriaenssens E.M."/>
            <person name="Foster-Nyarko E."/>
            <person name="Jarju S."/>
            <person name="Secka A."/>
            <person name="Antonio M."/>
            <person name="Oren A."/>
            <person name="Chaudhuri R.R."/>
            <person name="La Ragione R."/>
            <person name="Hildebrand F."/>
            <person name="Pallen M.J."/>
        </authorList>
    </citation>
    <scope>NUCLEOTIDE SEQUENCE</scope>
    <source>
        <strain evidence="2">ChiBcolR7-354</strain>
    </source>
</reference>
<dbReference type="PANTHER" id="PTHR34385:SF1">
    <property type="entry name" value="PEPTIDOGLYCAN L-ALANYL-D-GLUTAMATE ENDOPEPTIDASE CWLK"/>
    <property type="match status" value="1"/>
</dbReference>
<reference evidence="2" key="1">
    <citation type="submission" date="2020-10" db="EMBL/GenBank/DDBJ databases">
        <authorList>
            <person name="Gilroy R."/>
        </authorList>
    </citation>
    <scope>NUCLEOTIDE SEQUENCE</scope>
    <source>
        <strain evidence="2">ChiBcolR7-354</strain>
    </source>
</reference>